<feature type="non-terminal residue" evidence="1">
    <location>
        <position position="14"/>
    </location>
</feature>
<organism evidence="1 2">
    <name type="scientific">Kipferlia bialata</name>
    <dbReference type="NCBI Taxonomy" id="797122"/>
    <lineage>
        <taxon>Eukaryota</taxon>
        <taxon>Metamonada</taxon>
        <taxon>Carpediemonas-like organisms</taxon>
        <taxon>Kipferlia</taxon>
    </lineage>
</organism>
<protein>
    <submittedName>
        <fullName evidence="1">Uncharacterized protein</fullName>
    </submittedName>
</protein>
<comment type="caution">
    <text evidence="1">The sequence shown here is derived from an EMBL/GenBank/DDBJ whole genome shotgun (WGS) entry which is preliminary data.</text>
</comment>
<dbReference type="Proteomes" id="UP000265618">
    <property type="component" value="Unassembled WGS sequence"/>
</dbReference>
<sequence length="14" mass="1662">MPANTLRRANTRNF</sequence>
<accession>A0A391NXT6</accession>
<reference evidence="1 2" key="1">
    <citation type="journal article" date="2018" name="PLoS ONE">
        <title>The draft genome of Kipferlia bialata reveals reductive genome evolution in fornicate parasites.</title>
        <authorList>
            <person name="Tanifuji G."/>
            <person name="Takabayashi S."/>
            <person name="Kume K."/>
            <person name="Takagi M."/>
            <person name="Nakayama T."/>
            <person name="Kamikawa R."/>
            <person name="Inagaki Y."/>
            <person name="Hashimoto T."/>
        </authorList>
    </citation>
    <scope>NUCLEOTIDE SEQUENCE [LARGE SCALE GENOMIC DNA]</scope>
    <source>
        <strain evidence="1">NY0173</strain>
    </source>
</reference>
<evidence type="ECO:0000313" key="2">
    <source>
        <dbReference type="Proteomes" id="UP000265618"/>
    </source>
</evidence>
<evidence type="ECO:0000313" key="1">
    <source>
        <dbReference type="EMBL" id="GCA63273.1"/>
    </source>
</evidence>
<proteinExistence type="predicted"/>
<keyword evidence="2" id="KW-1185">Reference proteome</keyword>
<gene>
    <name evidence="1" type="ORF">KIPB_008958</name>
</gene>
<dbReference type="EMBL" id="BDIP01002910">
    <property type="protein sequence ID" value="GCA63273.1"/>
    <property type="molecule type" value="Genomic_DNA"/>
</dbReference>
<name>A0A391NXT6_9EUKA</name>